<accession>A0A1F5RVR2</accession>
<feature type="transmembrane region" description="Helical" evidence="1">
    <location>
        <begin position="100"/>
        <end position="121"/>
    </location>
</feature>
<organism evidence="3 4">
    <name type="scientific">Candidatus Falkowbacteria bacterium RIFCSPLOWO2_12_FULL_45_10</name>
    <dbReference type="NCBI Taxonomy" id="1797990"/>
    <lineage>
        <taxon>Bacteria</taxon>
        <taxon>Candidatus Falkowiibacteriota</taxon>
    </lineage>
</organism>
<name>A0A1F5RVR2_9BACT</name>
<proteinExistence type="predicted"/>
<keyword evidence="1" id="KW-0812">Transmembrane</keyword>
<evidence type="ECO:0000313" key="3">
    <source>
        <dbReference type="EMBL" id="OGF18488.1"/>
    </source>
</evidence>
<gene>
    <name evidence="3" type="ORF">A3G56_00915</name>
</gene>
<reference evidence="3 4" key="1">
    <citation type="journal article" date="2016" name="Nat. Commun.">
        <title>Thousands of microbial genomes shed light on interconnected biogeochemical processes in an aquifer system.</title>
        <authorList>
            <person name="Anantharaman K."/>
            <person name="Brown C.T."/>
            <person name="Hug L.A."/>
            <person name="Sharon I."/>
            <person name="Castelle C.J."/>
            <person name="Probst A.J."/>
            <person name="Thomas B.C."/>
            <person name="Singh A."/>
            <person name="Wilkins M.J."/>
            <person name="Karaoz U."/>
            <person name="Brodie E.L."/>
            <person name="Williams K.H."/>
            <person name="Hubbard S.S."/>
            <person name="Banfield J.F."/>
        </authorList>
    </citation>
    <scope>NUCLEOTIDE SEQUENCE [LARGE SCALE GENOMIC DNA]</scope>
</reference>
<keyword evidence="2" id="KW-0732">Signal</keyword>
<dbReference type="Proteomes" id="UP000178682">
    <property type="component" value="Unassembled WGS sequence"/>
</dbReference>
<dbReference type="EMBL" id="MFFX01000047">
    <property type="protein sequence ID" value="OGF18488.1"/>
    <property type="molecule type" value="Genomic_DNA"/>
</dbReference>
<evidence type="ECO:0008006" key="5">
    <source>
        <dbReference type="Google" id="ProtNLM"/>
    </source>
</evidence>
<evidence type="ECO:0000313" key="4">
    <source>
        <dbReference type="Proteomes" id="UP000178682"/>
    </source>
</evidence>
<feature type="signal peptide" evidence="2">
    <location>
        <begin position="1"/>
        <end position="22"/>
    </location>
</feature>
<protein>
    <recommendedName>
        <fullName evidence="5">DUF4134 domain-containing protein</fullName>
    </recommendedName>
</protein>
<dbReference type="AlphaFoldDB" id="A0A1F5RVR2"/>
<sequence>MRHFFIATAVILLMFAANIVWAEDFGSYSGLDKIAGENAAGYDTSKTNLPATVGAVIQYVLSFLGVIMLAIVLISYFIMSNAGGDEELVRKSKQWIKNGIIGILIVLAAYTLTAIFIKFFANAVFNVGG</sequence>
<keyword evidence="1" id="KW-0472">Membrane</keyword>
<evidence type="ECO:0000256" key="2">
    <source>
        <dbReference type="SAM" id="SignalP"/>
    </source>
</evidence>
<comment type="caution">
    <text evidence="3">The sequence shown here is derived from an EMBL/GenBank/DDBJ whole genome shotgun (WGS) entry which is preliminary data.</text>
</comment>
<feature type="chain" id="PRO_5009521092" description="DUF4134 domain-containing protein" evidence="2">
    <location>
        <begin position="23"/>
        <end position="129"/>
    </location>
</feature>
<keyword evidence="1" id="KW-1133">Transmembrane helix</keyword>
<evidence type="ECO:0000256" key="1">
    <source>
        <dbReference type="SAM" id="Phobius"/>
    </source>
</evidence>
<feature type="transmembrane region" description="Helical" evidence="1">
    <location>
        <begin position="56"/>
        <end position="79"/>
    </location>
</feature>